<dbReference type="InterPro" id="IPR019496">
    <property type="entry name" value="NUFIP1_cons_dom"/>
</dbReference>
<evidence type="ECO:0000313" key="4">
    <source>
        <dbReference type="EMBL" id="KAK0165416.1"/>
    </source>
</evidence>
<dbReference type="AlphaFoldDB" id="A0AA39KL67"/>
<feature type="compositionally biased region" description="Pro residues" evidence="2">
    <location>
        <begin position="13"/>
        <end position="25"/>
    </location>
</feature>
<feature type="compositionally biased region" description="Low complexity" evidence="2">
    <location>
        <begin position="1"/>
        <end position="12"/>
    </location>
</feature>
<dbReference type="SUPFAM" id="SSF57667">
    <property type="entry name" value="beta-beta-alpha zinc fingers"/>
    <property type="match status" value="1"/>
</dbReference>
<dbReference type="GO" id="GO:0003723">
    <property type="term" value="F:RNA binding"/>
    <property type="evidence" value="ECO:0007669"/>
    <property type="project" value="InterPro"/>
</dbReference>
<gene>
    <name evidence="4" type="ORF">PV328_003930</name>
</gene>
<name>A0AA39KL67_9HYME</name>
<evidence type="ECO:0000256" key="2">
    <source>
        <dbReference type="SAM" id="MobiDB-lite"/>
    </source>
</evidence>
<protein>
    <recommendedName>
        <fullName evidence="3">C2H2-type domain-containing protein</fullName>
    </recommendedName>
</protein>
<feature type="region of interest" description="Disordered" evidence="2">
    <location>
        <begin position="391"/>
        <end position="432"/>
    </location>
</feature>
<evidence type="ECO:0000313" key="5">
    <source>
        <dbReference type="Proteomes" id="UP001168990"/>
    </source>
</evidence>
<dbReference type="GO" id="GO:0000492">
    <property type="term" value="P:box C/D snoRNP assembly"/>
    <property type="evidence" value="ECO:0007669"/>
    <property type="project" value="TreeGrafter"/>
</dbReference>
<dbReference type="Pfam" id="PF10453">
    <property type="entry name" value="NUFIP1"/>
    <property type="match status" value="1"/>
</dbReference>
<dbReference type="GO" id="GO:0008270">
    <property type="term" value="F:zinc ion binding"/>
    <property type="evidence" value="ECO:0007669"/>
    <property type="project" value="UniProtKB-KW"/>
</dbReference>
<proteinExistence type="predicted"/>
<evidence type="ECO:0000259" key="3">
    <source>
        <dbReference type="PROSITE" id="PS50157"/>
    </source>
</evidence>
<keyword evidence="1" id="KW-0479">Metal-binding</keyword>
<comment type="caution">
    <text evidence="4">The sequence shown here is derived from an EMBL/GenBank/DDBJ whole genome shotgun (WGS) entry which is preliminary data.</text>
</comment>
<dbReference type="SUPFAM" id="SSF101447">
    <property type="entry name" value="Formin homology 2 domain (FH2 domain)"/>
    <property type="match status" value="1"/>
</dbReference>
<accession>A0AA39KL67</accession>
<keyword evidence="5" id="KW-1185">Reference proteome</keyword>
<dbReference type="InterPro" id="IPR013087">
    <property type="entry name" value="Znf_C2H2_type"/>
</dbReference>
<evidence type="ECO:0000256" key="1">
    <source>
        <dbReference type="PROSITE-ProRule" id="PRU00042"/>
    </source>
</evidence>
<dbReference type="GO" id="GO:0005634">
    <property type="term" value="C:nucleus"/>
    <property type="evidence" value="ECO:0007669"/>
    <property type="project" value="TreeGrafter"/>
</dbReference>
<reference evidence="4" key="2">
    <citation type="submission" date="2023-03" db="EMBL/GenBank/DDBJ databases">
        <authorList>
            <person name="Inwood S.N."/>
            <person name="Skelly J.G."/>
            <person name="Guhlin J."/>
            <person name="Harrop T.W.R."/>
            <person name="Goldson S.G."/>
            <person name="Dearden P.K."/>
        </authorList>
    </citation>
    <scope>NUCLEOTIDE SEQUENCE</scope>
    <source>
        <strain evidence="4">Irish</strain>
        <tissue evidence="4">Whole body</tissue>
    </source>
</reference>
<dbReference type="EMBL" id="JAQQBS010001422">
    <property type="protein sequence ID" value="KAK0165416.1"/>
    <property type="molecule type" value="Genomic_DNA"/>
</dbReference>
<feature type="compositionally biased region" description="Polar residues" evidence="2">
    <location>
        <begin position="513"/>
        <end position="529"/>
    </location>
</feature>
<dbReference type="Proteomes" id="UP001168990">
    <property type="component" value="Unassembled WGS sequence"/>
</dbReference>
<dbReference type="InterPro" id="IPR036236">
    <property type="entry name" value="Znf_C2H2_sf"/>
</dbReference>
<dbReference type="PANTHER" id="PTHR13309">
    <property type="entry name" value="NUCLEAR FRAGILE X MENTAL RETARDATION PROTEIN INTERACTING PROTEIN 1"/>
    <property type="match status" value="1"/>
</dbReference>
<sequence length="582" mass="66524">MSPLNRGPLMGPRMPPAGMRPPPPRFGRLPMPGMPPRMPPPPPPPPPPPHSMGAMFGPMRPRMPPPRPGGIMRPGGPPPLFGGRNRGPPPLMLPMMGPRGMGPRGPLMRPGPRGILPPQVLPHMRPRFPPNNPNIKAKVMNNSKKVSKLEELDLKKPWMTDEIRSEIQKKNKLYAKAKKNKDAKEWEEFKDLRNKVTRMIRDAKNEYLAKNPESEALYQDEPEYFDERDENNVTSEDEETNYYCEMCDREFFSEQLLKDHNETHKVCGIDGCTFTAHPKLIEKHVSMQHRTGLYHKIKNLSTPEDIANWINERKRKYPTKTCIELKKAEKLEQQERGEVIKINKSNNTSRQNKNQTQVKNRRNKRSRLSKEKKIEEQDVVKMYRGVRPFLGTKSLDEKSDSDEATNVDPASDNEIVIDTNKISDDEEETSSSIANPVVSIKSLGSLVADYSSDMDDEMPEEIPAKKIKIDMEHECDSALNQDTCAVSNDNEENDGKIKKIEKDLSTENKNELTKSSCNPKMNARSSIKSNGVPEKKNRFPKRQMLLQRLLSRSITHERNFICQCIKYIEDNNYFLSTAKSDL</sequence>
<keyword evidence="1" id="KW-0863">Zinc-finger</keyword>
<feature type="compositionally biased region" description="Polar residues" evidence="2">
    <location>
        <begin position="343"/>
        <end position="358"/>
    </location>
</feature>
<feature type="domain" description="C2H2-type" evidence="3">
    <location>
        <begin position="242"/>
        <end position="264"/>
    </location>
</feature>
<dbReference type="PROSITE" id="PS50157">
    <property type="entry name" value="ZINC_FINGER_C2H2_2"/>
    <property type="match status" value="1"/>
</dbReference>
<keyword evidence="1" id="KW-0862">Zinc</keyword>
<dbReference type="PANTHER" id="PTHR13309:SF0">
    <property type="entry name" value="FMR1-INTERACTING PROTEIN NUFIP1"/>
    <property type="match status" value="1"/>
</dbReference>
<reference evidence="4" key="1">
    <citation type="journal article" date="2023" name="bioRxiv">
        <title>Scaffold-level genome assemblies of two parasitoid biocontrol wasps reveal the parthenogenesis mechanism and an associated novel virus.</title>
        <authorList>
            <person name="Inwood S."/>
            <person name="Skelly J."/>
            <person name="Guhlin J."/>
            <person name="Harrop T."/>
            <person name="Goldson S."/>
            <person name="Dearden P."/>
        </authorList>
    </citation>
    <scope>NUCLEOTIDE SEQUENCE</scope>
    <source>
        <strain evidence="4">Irish</strain>
        <tissue evidence="4">Whole body</tissue>
    </source>
</reference>
<organism evidence="4 5">
    <name type="scientific">Microctonus aethiopoides</name>
    <dbReference type="NCBI Taxonomy" id="144406"/>
    <lineage>
        <taxon>Eukaryota</taxon>
        <taxon>Metazoa</taxon>
        <taxon>Ecdysozoa</taxon>
        <taxon>Arthropoda</taxon>
        <taxon>Hexapoda</taxon>
        <taxon>Insecta</taxon>
        <taxon>Pterygota</taxon>
        <taxon>Neoptera</taxon>
        <taxon>Endopterygota</taxon>
        <taxon>Hymenoptera</taxon>
        <taxon>Apocrita</taxon>
        <taxon>Ichneumonoidea</taxon>
        <taxon>Braconidae</taxon>
        <taxon>Euphorinae</taxon>
        <taxon>Microctonus</taxon>
    </lineage>
</organism>
<feature type="region of interest" description="Disordered" evidence="2">
    <location>
        <begin position="507"/>
        <end position="535"/>
    </location>
</feature>
<dbReference type="PROSITE" id="PS00028">
    <property type="entry name" value="ZINC_FINGER_C2H2_1"/>
    <property type="match status" value="1"/>
</dbReference>
<feature type="compositionally biased region" description="Pro residues" evidence="2">
    <location>
        <begin position="32"/>
        <end position="50"/>
    </location>
</feature>
<dbReference type="InterPro" id="IPR039136">
    <property type="entry name" value="NUFIP1-like"/>
</dbReference>
<feature type="region of interest" description="Disordered" evidence="2">
    <location>
        <begin position="341"/>
        <end position="374"/>
    </location>
</feature>
<dbReference type="SMART" id="SM00355">
    <property type="entry name" value="ZnF_C2H2"/>
    <property type="match status" value="2"/>
</dbReference>
<feature type="region of interest" description="Disordered" evidence="2">
    <location>
        <begin position="1"/>
        <end position="88"/>
    </location>
</feature>